<dbReference type="EMBL" id="GGEC01059256">
    <property type="protein sequence ID" value="MBX39740.1"/>
    <property type="molecule type" value="Transcribed_RNA"/>
</dbReference>
<dbReference type="AlphaFoldDB" id="A0A2P2NBF8"/>
<organism evidence="1">
    <name type="scientific">Rhizophora mucronata</name>
    <name type="common">Asiatic mangrove</name>
    <dbReference type="NCBI Taxonomy" id="61149"/>
    <lineage>
        <taxon>Eukaryota</taxon>
        <taxon>Viridiplantae</taxon>
        <taxon>Streptophyta</taxon>
        <taxon>Embryophyta</taxon>
        <taxon>Tracheophyta</taxon>
        <taxon>Spermatophyta</taxon>
        <taxon>Magnoliopsida</taxon>
        <taxon>eudicotyledons</taxon>
        <taxon>Gunneridae</taxon>
        <taxon>Pentapetalae</taxon>
        <taxon>rosids</taxon>
        <taxon>fabids</taxon>
        <taxon>Malpighiales</taxon>
        <taxon>Rhizophoraceae</taxon>
        <taxon>Rhizophora</taxon>
    </lineage>
</organism>
<protein>
    <submittedName>
        <fullName evidence="1">Uncharacterized protein</fullName>
    </submittedName>
</protein>
<evidence type="ECO:0000313" key="1">
    <source>
        <dbReference type="EMBL" id="MBX39740.1"/>
    </source>
</evidence>
<sequence>MIVTVFFPCICYLNLALMYSVSEYKN</sequence>
<accession>A0A2P2NBF8</accession>
<reference evidence="1" key="1">
    <citation type="submission" date="2018-02" db="EMBL/GenBank/DDBJ databases">
        <title>Rhizophora mucronata_Transcriptome.</title>
        <authorList>
            <person name="Meera S.P."/>
            <person name="Sreeshan A."/>
            <person name="Augustine A."/>
        </authorList>
    </citation>
    <scope>NUCLEOTIDE SEQUENCE</scope>
    <source>
        <tissue evidence="1">Leaf</tissue>
    </source>
</reference>
<name>A0A2P2NBF8_RHIMU</name>
<proteinExistence type="predicted"/>